<dbReference type="PANTHER" id="PTHR31286:SF165">
    <property type="entry name" value="DUF4283 DOMAIN-CONTAINING PROTEIN"/>
    <property type="match status" value="1"/>
</dbReference>
<dbReference type="AlphaFoldDB" id="A0A9Q1GJJ3"/>
<proteinExistence type="predicted"/>
<dbReference type="Proteomes" id="UP001153076">
    <property type="component" value="Unassembled WGS sequence"/>
</dbReference>
<evidence type="ECO:0000313" key="3">
    <source>
        <dbReference type="Proteomes" id="UP001153076"/>
    </source>
</evidence>
<dbReference type="EMBL" id="JAKOGI010003534">
    <property type="protein sequence ID" value="KAJ8420346.1"/>
    <property type="molecule type" value="Genomic_DNA"/>
</dbReference>
<name>A0A9Q1GJJ3_9CARY</name>
<comment type="caution">
    <text evidence="2">The sequence shown here is derived from an EMBL/GenBank/DDBJ whole genome shotgun (WGS) entry which is preliminary data.</text>
</comment>
<evidence type="ECO:0000313" key="2">
    <source>
        <dbReference type="EMBL" id="KAJ8420346.1"/>
    </source>
</evidence>
<keyword evidence="3" id="KW-1185">Reference proteome</keyword>
<dbReference type="InterPro" id="IPR040256">
    <property type="entry name" value="At4g02000-like"/>
</dbReference>
<dbReference type="InterPro" id="IPR025558">
    <property type="entry name" value="DUF4283"/>
</dbReference>
<protein>
    <recommendedName>
        <fullName evidence="1">DUF4283 domain-containing protein</fullName>
    </recommendedName>
</protein>
<dbReference type="PANTHER" id="PTHR31286">
    <property type="entry name" value="GLYCINE-RICH CELL WALL STRUCTURAL PROTEIN 1.8-LIKE"/>
    <property type="match status" value="1"/>
</dbReference>
<dbReference type="OrthoDB" id="1082339at2759"/>
<organism evidence="2 3">
    <name type="scientific">Carnegiea gigantea</name>
    <dbReference type="NCBI Taxonomy" id="171969"/>
    <lineage>
        <taxon>Eukaryota</taxon>
        <taxon>Viridiplantae</taxon>
        <taxon>Streptophyta</taxon>
        <taxon>Embryophyta</taxon>
        <taxon>Tracheophyta</taxon>
        <taxon>Spermatophyta</taxon>
        <taxon>Magnoliopsida</taxon>
        <taxon>eudicotyledons</taxon>
        <taxon>Gunneridae</taxon>
        <taxon>Pentapetalae</taxon>
        <taxon>Caryophyllales</taxon>
        <taxon>Cactineae</taxon>
        <taxon>Cactaceae</taxon>
        <taxon>Cactoideae</taxon>
        <taxon>Echinocereeae</taxon>
        <taxon>Carnegiea</taxon>
    </lineage>
</organism>
<dbReference type="Pfam" id="PF14111">
    <property type="entry name" value="DUF4283"/>
    <property type="match status" value="1"/>
</dbReference>
<gene>
    <name evidence="2" type="ORF">Cgig2_006389</name>
</gene>
<reference evidence="2" key="1">
    <citation type="submission" date="2022-04" db="EMBL/GenBank/DDBJ databases">
        <title>Carnegiea gigantea Genome sequencing and assembly v2.</title>
        <authorList>
            <person name="Copetti D."/>
            <person name="Sanderson M.J."/>
            <person name="Burquez A."/>
            <person name="Wojciechowski M.F."/>
        </authorList>
    </citation>
    <scope>NUCLEOTIDE SEQUENCE</scope>
    <source>
        <strain evidence="2">SGP5-SGP5p</strain>
        <tissue evidence="2">Aerial part</tissue>
    </source>
</reference>
<feature type="domain" description="DUF4283" evidence="1">
    <location>
        <begin position="6"/>
        <end position="51"/>
    </location>
</feature>
<accession>A0A9Q1GJJ3</accession>
<sequence length="296" mass="34167">MDIDKVMLVRKGVYLIRFHNLEDRTKVLKQGWYFFDRKPFLVKAWNEDLSLDTSSLHSIPIWIRLPGLALKYWGLECLSKLGSMLGIPIKTDRIIKEKAALGFARLLVEMPFEGPFPDHIDFVSDGDRVIRQEVQYEWKPVMCNHCKLLGHKDQYCRKKGRGKMEWRVKAKTNQPVNEEQGPETIATTIEQVLDQRNGVFVSPTRIAHRVSLPPDKMSVEESSNPFTRSILAIEGFFPPLMDSFLTWNVWGLNGLTKQEDVKCFLHKQGVPLVALLETKVRRENMNQVANKVFGGW</sequence>
<dbReference type="Gene3D" id="3.60.10.10">
    <property type="entry name" value="Endonuclease/exonuclease/phosphatase"/>
    <property type="match status" value="1"/>
</dbReference>
<evidence type="ECO:0000259" key="1">
    <source>
        <dbReference type="Pfam" id="PF14111"/>
    </source>
</evidence>
<dbReference type="InterPro" id="IPR036691">
    <property type="entry name" value="Endo/exonu/phosph_ase_sf"/>
</dbReference>